<dbReference type="PANTHER" id="PTHR21039">
    <property type="entry name" value="HISTIDINOL PHOSPHATASE-RELATED"/>
    <property type="match status" value="1"/>
</dbReference>
<feature type="domain" description="PHP" evidence="9">
    <location>
        <begin position="5"/>
        <end position="224"/>
    </location>
</feature>
<dbReference type="Proteomes" id="UP001314241">
    <property type="component" value="Unassembled WGS sequence"/>
</dbReference>
<evidence type="ECO:0000259" key="9">
    <source>
        <dbReference type="Pfam" id="PF02811"/>
    </source>
</evidence>
<evidence type="ECO:0000256" key="8">
    <source>
        <dbReference type="RuleBase" id="RU366003"/>
    </source>
</evidence>
<dbReference type="Gene3D" id="3.20.20.140">
    <property type="entry name" value="Metal-dependent hydrolases"/>
    <property type="match status" value="1"/>
</dbReference>
<gene>
    <name evidence="10" type="ORF">R54876_GBNLAHCA_00149</name>
</gene>
<reference evidence="10 11" key="1">
    <citation type="submission" date="2024-01" db="EMBL/GenBank/DDBJ databases">
        <authorList>
            <person name="Botero Cardona J."/>
        </authorList>
    </citation>
    <scope>NUCLEOTIDE SEQUENCE [LARGE SCALE GENOMIC DNA]</scope>
    <source>
        <strain evidence="10 11">LMG 33000</strain>
    </source>
</reference>
<dbReference type="NCBIfam" id="TIGR01856">
    <property type="entry name" value="hisJ_fam"/>
    <property type="match status" value="1"/>
</dbReference>
<evidence type="ECO:0000256" key="1">
    <source>
        <dbReference type="ARBA" id="ARBA00004970"/>
    </source>
</evidence>
<evidence type="ECO:0000256" key="3">
    <source>
        <dbReference type="ARBA" id="ARBA00013085"/>
    </source>
</evidence>
<evidence type="ECO:0000256" key="5">
    <source>
        <dbReference type="ARBA" id="ARBA00022801"/>
    </source>
</evidence>
<dbReference type="EMBL" id="CAWVOH010000001">
    <property type="protein sequence ID" value="CAK8053592.1"/>
    <property type="molecule type" value="Genomic_DNA"/>
</dbReference>
<dbReference type="InterPro" id="IPR004013">
    <property type="entry name" value="PHP_dom"/>
</dbReference>
<comment type="catalytic activity">
    <reaction evidence="7 8">
        <text>L-histidinol phosphate + H2O = L-histidinol + phosphate</text>
        <dbReference type="Rhea" id="RHEA:14465"/>
        <dbReference type="ChEBI" id="CHEBI:15377"/>
        <dbReference type="ChEBI" id="CHEBI:43474"/>
        <dbReference type="ChEBI" id="CHEBI:57699"/>
        <dbReference type="ChEBI" id="CHEBI:57980"/>
        <dbReference type="EC" id="3.1.3.15"/>
    </reaction>
</comment>
<name>A0ABM9N364_9LACO</name>
<dbReference type="GO" id="GO:0004401">
    <property type="term" value="F:histidinol-phosphatase activity"/>
    <property type="evidence" value="ECO:0007669"/>
    <property type="project" value="UniProtKB-EC"/>
</dbReference>
<evidence type="ECO:0000256" key="6">
    <source>
        <dbReference type="ARBA" id="ARBA00023102"/>
    </source>
</evidence>
<dbReference type="CDD" id="cd12110">
    <property type="entry name" value="PHP_HisPPase_Hisj_like"/>
    <property type="match status" value="1"/>
</dbReference>
<evidence type="ECO:0000313" key="10">
    <source>
        <dbReference type="EMBL" id="CAK8053592.1"/>
    </source>
</evidence>
<dbReference type="EC" id="3.1.3.15" evidence="3 8"/>
<evidence type="ECO:0000256" key="7">
    <source>
        <dbReference type="ARBA" id="ARBA00049158"/>
    </source>
</evidence>
<dbReference type="Pfam" id="PF02811">
    <property type="entry name" value="PHP"/>
    <property type="match status" value="1"/>
</dbReference>
<comment type="similarity">
    <text evidence="2 8">Belongs to the PHP hydrolase family. HisK subfamily.</text>
</comment>
<dbReference type="NCBIfam" id="NF005996">
    <property type="entry name" value="PRK08123.1"/>
    <property type="match status" value="1"/>
</dbReference>
<accession>A0ABM9N364</accession>
<keyword evidence="5 8" id="KW-0378">Hydrolase</keyword>
<dbReference type="RefSeq" id="WP_349641153.1">
    <property type="nucleotide sequence ID" value="NZ_CAWVOH010000001.1"/>
</dbReference>
<evidence type="ECO:0000313" key="11">
    <source>
        <dbReference type="Proteomes" id="UP001314241"/>
    </source>
</evidence>
<proteinExistence type="inferred from homology"/>
<organism evidence="10 11">
    <name type="scientific">Eupransor demetentiae</name>
    <dbReference type="NCBI Taxonomy" id="3109584"/>
    <lineage>
        <taxon>Bacteria</taxon>
        <taxon>Bacillati</taxon>
        <taxon>Bacillota</taxon>
        <taxon>Bacilli</taxon>
        <taxon>Lactobacillales</taxon>
        <taxon>Lactobacillaceae</taxon>
        <taxon>Eupransor</taxon>
    </lineage>
</organism>
<keyword evidence="11" id="KW-1185">Reference proteome</keyword>
<dbReference type="SUPFAM" id="SSF89550">
    <property type="entry name" value="PHP domain-like"/>
    <property type="match status" value="1"/>
</dbReference>
<dbReference type="Pfam" id="PF13263">
    <property type="entry name" value="PHP_C"/>
    <property type="match status" value="1"/>
</dbReference>
<dbReference type="InterPro" id="IPR016195">
    <property type="entry name" value="Pol/histidinol_Pase-like"/>
</dbReference>
<sequence>MRKKDGHTHTIYSHHGSQEQLSAYLDRAIELGFDEYVVTEHAPLPAPFLLSFNQPEKARYDSALYDRELKDYQSLVEEAQAKYGQQIKIKRGFEVDYFADYEDEIQVFLEKEKGWWDEIVLSVHFLPDKKGDLAAIDYDAETFEQYFGPDLDQPQQLFARYFQAIEDSIRFADRLGIKVRVGHLTLIRIYQKRFDLPDFSPEVQAQIDRILALIKAGGHEIDYNAAGFRKKDNGESYPTAAIVQRAKRLGIPLVYGSDAHQVADLGLHYEEISENIMKNS</sequence>
<keyword evidence="6 8" id="KW-0368">Histidine biosynthesis</keyword>
<dbReference type="InterPro" id="IPR010140">
    <property type="entry name" value="Histidinol_P_phosphatase_HisJ"/>
</dbReference>
<comment type="caution">
    <text evidence="10">The sequence shown here is derived from an EMBL/GenBank/DDBJ whole genome shotgun (WGS) entry which is preliminary data.</text>
</comment>
<protein>
    <recommendedName>
        <fullName evidence="3 8">Histidinol-phosphatase</fullName>
        <shortName evidence="8">HolPase</shortName>
        <ecNumber evidence="3 8">3.1.3.15</ecNumber>
    </recommendedName>
</protein>
<keyword evidence="4 8" id="KW-0028">Amino-acid biosynthesis</keyword>
<evidence type="ECO:0000256" key="2">
    <source>
        <dbReference type="ARBA" id="ARBA00009152"/>
    </source>
</evidence>
<dbReference type="PANTHER" id="PTHR21039:SF0">
    <property type="entry name" value="HISTIDINOL-PHOSPHATASE"/>
    <property type="match status" value="1"/>
</dbReference>
<evidence type="ECO:0000256" key="4">
    <source>
        <dbReference type="ARBA" id="ARBA00022605"/>
    </source>
</evidence>
<comment type="pathway">
    <text evidence="1 8">Amino-acid biosynthesis; L-histidine biosynthesis; L-histidine from 5-phospho-alpha-D-ribose 1-diphosphate: step 8/9.</text>
</comment>